<dbReference type="RefSeq" id="WP_173417208.1">
    <property type="nucleotide sequence ID" value="NZ_CP054139.1"/>
</dbReference>
<evidence type="ECO:0000256" key="1">
    <source>
        <dbReference type="SAM" id="Phobius"/>
    </source>
</evidence>
<feature type="transmembrane region" description="Helical" evidence="1">
    <location>
        <begin position="118"/>
        <end position="139"/>
    </location>
</feature>
<evidence type="ECO:0000313" key="3">
    <source>
        <dbReference type="Proteomes" id="UP000505355"/>
    </source>
</evidence>
<gene>
    <name evidence="2" type="ORF">HQ865_23275</name>
</gene>
<feature type="transmembrane region" description="Helical" evidence="1">
    <location>
        <begin position="190"/>
        <end position="210"/>
    </location>
</feature>
<feature type="transmembrane region" description="Helical" evidence="1">
    <location>
        <begin position="160"/>
        <end position="178"/>
    </location>
</feature>
<dbReference type="Proteomes" id="UP000505355">
    <property type="component" value="Chromosome"/>
</dbReference>
<protein>
    <submittedName>
        <fullName evidence="2">Uncharacterized protein</fullName>
    </submittedName>
</protein>
<feature type="transmembrane region" description="Helical" evidence="1">
    <location>
        <begin position="59"/>
        <end position="79"/>
    </location>
</feature>
<dbReference type="EMBL" id="CP054139">
    <property type="protein sequence ID" value="QKJ32559.1"/>
    <property type="molecule type" value="Genomic_DNA"/>
</dbReference>
<accession>A0A7D4UFB8</accession>
<keyword evidence="1" id="KW-0812">Transmembrane</keyword>
<dbReference type="AlphaFoldDB" id="A0A7D4UFB8"/>
<feature type="transmembrane region" description="Helical" evidence="1">
    <location>
        <begin position="6"/>
        <end position="24"/>
    </location>
</feature>
<keyword evidence="3" id="KW-1185">Reference proteome</keyword>
<proteinExistence type="predicted"/>
<keyword evidence="1" id="KW-1133">Transmembrane helix</keyword>
<feature type="transmembrane region" description="Helical" evidence="1">
    <location>
        <begin position="31"/>
        <end position="47"/>
    </location>
</feature>
<feature type="transmembrane region" description="Helical" evidence="1">
    <location>
        <begin position="91"/>
        <end position="112"/>
    </location>
</feature>
<name>A0A7D4UFB8_9SPHI</name>
<sequence>MARIINLVLEVAAFFICLFSYKRFNLTRYKLFLPYLAIILLYEYGSSNKLFGIGPNKSNLWAVNIEIAFEYLFYSFFIISAYREKKEKKRFTFITLCVFTFTLIDICFIQGIMRLCSIAIVIQYGVLIIMVCRFFYLLMGEFDKETALLHKPDFWVNTGLLFFFLSEFLFFASFNLAYSRPLLFREIFHVVSGVANIILYSCLIIAFLCFRPIKTMSSSL</sequence>
<evidence type="ECO:0000313" key="2">
    <source>
        <dbReference type="EMBL" id="QKJ32559.1"/>
    </source>
</evidence>
<dbReference type="KEGG" id="mmab:HQ865_23275"/>
<organism evidence="2 3">
    <name type="scientific">Mucilaginibacter mali</name>
    <dbReference type="NCBI Taxonomy" id="2740462"/>
    <lineage>
        <taxon>Bacteria</taxon>
        <taxon>Pseudomonadati</taxon>
        <taxon>Bacteroidota</taxon>
        <taxon>Sphingobacteriia</taxon>
        <taxon>Sphingobacteriales</taxon>
        <taxon>Sphingobacteriaceae</taxon>
        <taxon>Mucilaginibacter</taxon>
    </lineage>
</organism>
<reference evidence="2 3" key="1">
    <citation type="submission" date="2020-05" db="EMBL/GenBank/DDBJ databases">
        <title>Mucilaginibacter mali sp. nov.</title>
        <authorList>
            <person name="Kim H.S."/>
            <person name="Lee K.C."/>
            <person name="Suh M.K."/>
            <person name="Kim J.-S."/>
            <person name="Han K.-I."/>
            <person name="Eom M.K."/>
            <person name="Shin Y.K."/>
            <person name="Lee J.-S."/>
        </authorList>
    </citation>
    <scope>NUCLEOTIDE SEQUENCE [LARGE SCALE GENOMIC DNA]</scope>
    <source>
        <strain evidence="2 3">G2-14</strain>
    </source>
</reference>
<keyword evidence="1" id="KW-0472">Membrane</keyword>